<feature type="compositionally biased region" description="Basic and acidic residues" evidence="1">
    <location>
        <begin position="923"/>
        <end position="932"/>
    </location>
</feature>
<organism evidence="3 4">
    <name type="scientific">Opisthorchis felineus</name>
    <dbReference type="NCBI Taxonomy" id="147828"/>
    <lineage>
        <taxon>Eukaryota</taxon>
        <taxon>Metazoa</taxon>
        <taxon>Spiralia</taxon>
        <taxon>Lophotrochozoa</taxon>
        <taxon>Platyhelminthes</taxon>
        <taxon>Trematoda</taxon>
        <taxon>Digenea</taxon>
        <taxon>Opisthorchiida</taxon>
        <taxon>Opisthorchiata</taxon>
        <taxon>Opisthorchiidae</taxon>
        <taxon>Opisthorchis</taxon>
    </lineage>
</organism>
<dbReference type="PROSITE" id="PS50234">
    <property type="entry name" value="VWFA"/>
    <property type="match status" value="1"/>
</dbReference>
<protein>
    <recommendedName>
        <fullName evidence="2">VWFA domain-containing protein</fullName>
    </recommendedName>
</protein>
<sequence>MKVAAMMGTIPDQTPSNAEGTLSLKLPWTKNSVNYDALSQDISSCDSAISELTNSETWLSLHGLRVNRLNKDQLLKELGFLTKNAFVPILRKYVKSSYSDGLFRQIHGTKPDEVFNVTVTRSFLEKKARSLLPYLELYKKRLDWLNSGSRTMFGVLQEQSVTILIDVNIGNVRNSEDMIKAIACFLKDQVKRILEFNLVHCVDEPCWLHPSSQRVSSESIRQACHWLYGLKLHPRRSIFAIAECLRDIRLSDQDHDAVYLITDGESVSAYYELLRKELSRMRCPLHIVAYGCTDLDSLKLLSSLSKASGGRFHAYAPQGCLLDYSASPVDSANPEARLTASEVVYGGTPEGWPQREDCMRIFEELEEARSTLNQIQRVIEAMDRGLSVHIEGNQLLPCTEDDYTRSLHSNPSTNRQEEQMSSKQWLQKHGLGAQRLDLFDVLAQASFRHCDGMVDILRPPTEEESGRSEKDQMKAFRHNELLAERLTAPLVPSAIIHPKHIDARYCDQFAHIVWKDGQVVHVQVTPEHYRLYARRVQANLTAIQKRIDWLCRGSRELFGTITEDNVCIVIDTSTSMSPSINFVKQKFLLLLEEQLKYRKKMNFIAYSDKVMAWSEYCLETTAENIISAANWAKNLTCGGSTNTLAALQFALSDTQIESIYLLTDGRPDQTPRTILLKMHLQSRIPIHAISFNCQDPEANQFLLDLAKESGGRFQYFTLTKKAPEIADQWESEDIRLLRAEYRLGLRSLERMAELRDECRRLARESALIQRKRKRTSEVSRLKKSDESELLPRVGQRVWKSAQSSTPRKTAPKPGTMKFNSPGTNVADEYQCKRKTDGEITGSSRQIERGQIEPEQIKPAQLGKLPRQENKAGTDDTSTRKLQPDYEGKEHVTLFRTKDILEKLDLKEASHSKENLRGKQSGRQFKEPESNEKDKPIDISSWIARYGLRPLKLRLIDLLSPVAVPLRPSYIPSLRHNIISNVLLETLPVAFISPSKRSESEMVHVFNPLAVDYDSYEKALTAALARIERKLFEVVARYLSEDGVKRLVERSAVKQDLPWQTQICWYQYKDAIIQAFEDEQWPIAKKDFYIIANELDKGGQDYLEAKKLKRFGRTSTQQSPSIFRQPCGHKIPRTLQ</sequence>
<dbReference type="CDD" id="cd00198">
    <property type="entry name" value="vWFA"/>
    <property type="match status" value="1"/>
</dbReference>
<feature type="region of interest" description="Disordered" evidence="1">
    <location>
        <begin position="910"/>
        <end position="932"/>
    </location>
</feature>
<dbReference type="STRING" id="147828.A0A4S2MAA6"/>
<feature type="compositionally biased region" description="Basic and acidic residues" evidence="1">
    <location>
        <begin position="865"/>
        <end position="881"/>
    </location>
</feature>
<dbReference type="OrthoDB" id="10021393at2759"/>
<dbReference type="InterPro" id="IPR036465">
    <property type="entry name" value="vWFA_dom_sf"/>
</dbReference>
<dbReference type="EMBL" id="SJOL01002681">
    <property type="protein sequence ID" value="TGZ73461.1"/>
    <property type="molecule type" value="Genomic_DNA"/>
</dbReference>
<reference evidence="3 4" key="1">
    <citation type="journal article" date="2019" name="BMC Genomics">
        <title>New insights from Opisthorchis felineus genome: update on genomics of the epidemiologically important liver flukes.</title>
        <authorList>
            <person name="Ershov N.I."/>
            <person name="Mordvinov V.A."/>
            <person name="Prokhortchouk E.B."/>
            <person name="Pakharukova M.Y."/>
            <person name="Gunbin K.V."/>
            <person name="Ustyantsev K."/>
            <person name="Genaev M.A."/>
            <person name="Blinov A.G."/>
            <person name="Mazur A."/>
            <person name="Boulygina E."/>
            <person name="Tsygankova S."/>
            <person name="Khrameeva E."/>
            <person name="Chekanov N."/>
            <person name="Fan G."/>
            <person name="Xiao A."/>
            <person name="Zhang H."/>
            <person name="Xu X."/>
            <person name="Yang H."/>
            <person name="Solovyev V."/>
            <person name="Lee S.M."/>
            <person name="Liu X."/>
            <person name="Afonnikov D.A."/>
            <person name="Skryabin K.G."/>
        </authorList>
    </citation>
    <scope>NUCLEOTIDE SEQUENCE [LARGE SCALE GENOMIC DNA]</scope>
    <source>
        <strain evidence="3">AK-0245</strain>
        <tissue evidence="3">Whole organism</tissue>
    </source>
</reference>
<dbReference type="PANTHER" id="PTHR46785">
    <property type="entry name" value="VON WILLEBRAND FACTOR A DOMAIN-CONTAINING PROTEIN 3B"/>
    <property type="match status" value="1"/>
</dbReference>
<accession>A0A4S2MAA6</accession>
<dbReference type="PANTHER" id="PTHR46785:SF1">
    <property type="entry name" value="VON WILLEBRAND FACTOR A DOMAIN-CONTAINING PROTEIN 3B"/>
    <property type="match status" value="1"/>
</dbReference>
<dbReference type="InterPro" id="IPR002035">
    <property type="entry name" value="VWF_A"/>
</dbReference>
<dbReference type="Gene3D" id="3.40.50.410">
    <property type="entry name" value="von Willebrand factor, type A domain"/>
    <property type="match status" value="1"/>
</dbReference>
<feature type="region of interest" description="Disordered" evidence="1">
    <location>
        <begin position="794"/>
        <end position="881"/>
    </location>
</feature>
<dbReference type="AlphaFoldDB" id="A0A4S2MAA6"/>
<dbReference type="Pfam" id="PF13768">
    <property type="entry name" value="VWA_3"/>
    <property type="match status" value="2"/>
</dbReference>
<feature type="compositionally biased region" description="Basic and acidic residues" evidence="1">
    <location>
        <begin position="845"/>
        <end position="855"/>
    </location>
</feature>
<comment type="caution">
    <text evidence="3">The sequence shown here is derived from an EMBL/GenBank/DDBJ whole genome shotgun (WGS) entry which is preliminary data.</text>
</comment>
<evidence type="ECO:0000256" key="1">
    <source>
        <dbReference type="SAM" id="MobiDB-lite"/>
    </source>
</evidence>
<evidence type="ECO:0000313" key="3">
    <source>
        <dbReference type="EMBL" id="TGZ73461.1"/>
    </source>
</evidence>
<evidence type="ECO:0000259" key="2">
    <source>
        <dbReference type="PROSITE" id="PS50234"/>
    </source>
</evidence>
<dbReference type="SUPFAM" id="SSF53300">
    <property type="entry name" value="vWA-like"/>
    <property type="match status" value="1"/>
</dbReference>
<feature type="domain" description="VWFA" evidence="2">
    <location>
        <begin position="565"/>
        <end position="734"/>
    </location>
</feature>
<keyword evidence="4" id="KW-1185">Reference proteome</keyword>
<name>A0A4S2MAA6_OPIFE</name>
<proteinExistence type="predicted"/>
<feature type="region of interest" description="Disordered" evidence="1">
    <location>
        <begin position="401"/>
        <end position="424"/>
    </location>
</feature>
<gene>
    <name evidence="3" type="ORF">CRM22_001499</name>
</gene>
<dbReference type="Proteomes" id="UP000308267">
    <property type="component" value="Unassembled WGS sequence"/>
</dbReference>
<evidence type="ECO:0000313" key="4">
    <source>
        <dbReference type="Proteomes" id="UP000308267"/>
    </source>
</evidence>